<dbReference type="InterPro" id="IPR036259">
    <property type="entry name" value="MFS_trans_sf"/>
</dbReference>
<dbReference type="PANTHER" id="PTHR10924:SF6">
    <property type="entry name" value="SOLUTE CARRIER FAMILY 49 MEMBER A3"/>
    <property type="match status" value="1"/>
</dbReference>
<evidence type="ECO:0000256" key="2">
    <source>
        <dbReference type="ARBA" id="ARBA00022692"/>
    </source>
</evidence>
<keyword evidence="3 5" id="KW-1133">Transmembrane helix</keyword>
<feature type="transmembrane region" description="Helical" evidence="5">
    <location>
        <begin position="288"/>
        <end position="306"/>
    </location>
</feature>
<keyword evidence="2 5" id="KW-0812">Transmembrane</keyword>
<comment type="subcellular location">
    <subcellularLocation>
        <location evidence="1">Cell membrane</location>
        <topology evidence="1">Multi-pass membrane protein</topology>
    </subcellularLocation>
</comment>
<feature type="transmembrane region" description="Helical" evidence="5">
    <location>
        <begin position="168"/>
        <end position="189"/>
    </location>
</feature>
<keyword evidence="8" id="KW-1185">Reference proteome</keyword>
<dbReference type="Proteomes" id="UP000055060">
    <property type="component" value="Unassembled WGS sequence"/>
</dbReference>
<organism evidence="7">
    <name type="scientific">Longilinea arvoryzae</name>
    <dbReference type="NCBI Taxonomy" id="360412"/>
    <lineage>
        <taxon>Bacteria</taxon>
        <taxon>Bacillati</taxon>
        <taxon>Chloroflexota</taxon>
        <taxon>Anaerolineae</taxon>
        <taxon>Anaerolineales</taxon>
        <taxon>Anaerolineaceae</taxon>
        <taxon>Longilinea</taxon>
    </lineage>
</organism>
<dbReference type="Gene3D" id="1.20.1250.20">
    <property type="entry name" value="MFS general substrate transporter like domains"/>
    <property type="match status" value="2"/>
</dbReference>
<dbReference type="PROSITE" id="PS50850">
    <property type="entry name" value="MFS"/>
    <property type="match status" value="1"/>
</dbReference>
<dbReference type="InterPro" id="IPR011701">
    <property type="entry name" value="MFS"/>
</dbReference>
<sequence length="407" mass="43917">MPETREKVYAYRWVVLAVFALANLAIQVLWICYAPISSIAVEYYGVSQLQVGMLAMVFMIVYVPISIPVSWLIDTLGYRKAVSIGVVMLGVFGLLRAFFASNFGLVMAATVGLGLAQPFLLNAVSTVAGRWFPIQERATASGLALVASFIGIAIGQVTSPILALRYGIPTMAMIFGILAAVSAALFLVFTRDAPLTPPCPADQTERALVLDGLKSMLKMEDIWLLLYAFLVGMGIFNGVSTWIAAITEPKGFSPTQAGDLGALLLIGGIVGAVIIPALSDHLRQRKPFLLLGVGLSIPCLIGIIYAQPYWSVAVFMFLMGFFLNSLAPIGYQYAAEITFPAPEGTSNGLLNLAGQCSVVFIYAMEFMKGRDGSFTISLWMLSGLMLVGCLLLLRMHESKLIRQAAQE</sequence>
<feature type="transmembrane region" description="Helical" evidence="5">
    <location>
        <begin position="81"/>
        <end position="99"/>
    </location>
</feature>
<feature type="transmembrane region" description="Helical" evidence="5">
    <location>
        <begin position="105"/>
        <end position="128"/>
    </location>
</feature>
<dbReference type="SUPFAM" id="SSF103473">
    <property type="entry name" value="MFS general substrate transporter"/>
    <property type="match status" value="1"/>
</dbReference>
<evidence type="ECO:0000256" key="1">
    <source>
        <dbReference type="ARBA" id="ARBA00004651"/>
    </source>
</evidence>
<dbReference type="GO" id="GO:0022857">
    <property type="term" value="F:transmembrane transporter activity"/>
    <property type="evidence" value="ECO:0007669"/>
    <property type="project" value="InterPro"/>
</dbReference>
<evidence type="ECO:0000313" key="8">
    <source>
        <dbReference type="Proteomes" id="UP000055060"/>
    </source>
</evidence>
<evidence type="ECO:0000313" key="7">
    <source>
        <dbReference type="EMBL" id="GAP12329.1"/>
    </source>
</evidence>
<protein>
    <submittedName>
        <fullName evidence="7">Sugar phosphate permease</fullName>
    </submittedName>
</protein>
<dbReference type="Pfam" id="PF07690">
    <property type="entry name" value="MFS_1"/>
    <property type="match status" value="1"/>
</dbReference>
<feature type="transmembrane region" description="Helical" evidence="5">
    <location>
        <begin position="257"/>
        <end position="276"/>
    </location>
</feature>
<evidence type="ECO:0000256" key="3">
    <source>
        <dbReference type="ARBA" id="ARBA00022989"/>
    </source>
</evidence>
<dbReference type="EMBL" id="DF967972">
    <property type="protein sequence ID" value="GAP12329.1"/>
    <property type="molecule type" value="Genomic_DNA"/>
</dbReference>
<feature type="transmembrane region" description="Helical" evidence="5">
    <location>
        <begin position="346"/>
        <end position="364"/>
    </location>
</feature>
<feature type="transmembrane region" description="Helical" evidence="5">
    <location>
        <begin position="312"/>
        <end position="334"/>
    </location>
</feature>
<dbReference type="AlphaFoldDB" id="A0A0S7BB99"/>
<keyword evidence="4 5" id="KW-0472">Membrane</keyword>
<feature type="transmembrane region" description="Helical" evidence="5">
    <location>
        <begin position="222"/>
        <end position="245"/>
    </location>
</feature>
<feature type="transmembrane region" description="Helical" evidence="5">
    <location>
        <begin position="376"/>
        <end position="393"/>
    </location>
</feature>
<feature type="transmembrane region" description="Helical" evidence="5">
    <location>
        <begin position="12"/>
        <end position="36"/>
    </location>
</feature>
<dbReference type="STRING" id="360412.LARV_00062"/>
<dbReference type="InterPro" id="IPR020846">
    <property type="entry name" value="MFS_dom"/>
</dbReference>
<evidence type="ECO:0000256" key="4">
    <source>
        <dbReference type="ARBA" id="ARBA00023136"/>
    </source>
</evidence>
<gene>
    <name evidence="7" type="ORF">LARV_00062</name>
</gene>
<proteinExistence type="predicted"/>
<name>A0A0S7BB99_9CHLR</name>
<reference evidence="7" key="1">
    <citation type="submission" date="2015-07" db="EMBL/GenBank/DDBJ databases">
        <title>Draft Genome Sequences of Anaerolinea thermolimosa IMO-1, Bellilinea caldifistulae GOMI-1, Leptolinea tardivitalis YMTK-2, Levilinea saccharolytica KIBI-1,Longilinea arvoryzae KOME-1, Previously Described as Members of the Anaerolineaceae (Chloroflexi).</title>
        <authorList>
            <person name="Sekiguchi Y."/>
            <person name="Ohashi A."/>
            <person name="Matsuura N."/>
            <person name="Tourlousse M.D."/>
        </authorList>
    </citation>
    <scope>NUCLEOTIDE SEQUENCE [LARGE SCALE GENOMIC DNA]</scope>
    <source>
        <strain evidence="7">KOME-1</strain>
    </source>
</reference>
<feature type="transmembrane region" description="Helical" evidence="5">
    <location>
        <begin position="48"/>
        <end position="69"/>
    </location>
</feature>
<dbReference type="RefSeq" id="WP_075071766.1">
    <property type="nucleotide sequence ID" value="NZ_DF967972.1"/>
</dbReference>
<dbReference type="GO" id="GO:0005886">
    <property type="term" value="C:plasma membrane"/>
    <property type="evidence" value="ECO:0007669"/>
    <property type="project" value="UniProtKB-SubCell"/>
</dbReference>
<feature type="domain" description="Major facilitator superfamily (MFS) profile" evidence="6">
    <location>
        <begin position="11"/>
        <end position="400"/>
    </location>
</feature>
<evidence type="ECO:0000256" key="5">
    <source>
        <dbReference type="SAM" id="Phobius"/>
    </source>
</evidence>
<evidence type="ECO:0000259" key="6">
    <source>
        <dbReference type="PROSITE" id="PS50850"/>
    </source>
</evidence>
<feature type="transmembrane region" description="Helical" evidence="5">
    <location>
        <begin position="140"/>
        <end position="162"/>
    </location>
</feature>
<accession>A0A0S7BB99</accession>
<dbReference type="PANTHER" id="PTHR10924">
    <property type="entry name" value="MAJOR FACILITATOR SUPERFAMILY PROTEIN-RELATED"/>
    <property type="match status" value="1"/>
</dbReference>
<dbReference type="InterPro" id="IPR049680">
    <property type="entry name" value="FLVCR1-2_SLC49-like"/>
</dbReference>